<evidence type="ECO:0000256" key="4">
    <source>
        <dbReference type="ARBA" id="ARBA00012458"/>
    </source>
</evidence>
<evidence type="ECO:0000256" key="8">
    <source>
        <dbReference type="ARBA" id="ARBA00022909"/>
    </source>
</evidence>
<dbReference type="InterPro" id="IPR000489">
    <property type="entry name" value="Pterin-binding_dom"/>
</dbReference>
<keyword evidence="8" id="KW-0289">Folate biosynthesis</keyword>
<comment type="cofactor">
    <cofactor evidence="2">
        <name>Mg(2+)</name>
        <dbReference type="ChEBI" id="CHEBI:18420"/>
    </cofactor>
</comment>
<dbReference type="PROSITE" id="PS00793">
    <property type="entry name" value="DHPS_2"/>
    <property type="match status" value="1"/>
</dbReference>
<dbReference type="InterPro" id="IPR045031">
    <property type="entry name" value="DHP_synth-like"/>
</dbReference>
<dbReference type="PANTHER" id="PTHR20941:SF1">
    <property type="entry name" value="FOLIC ACID SYNTHESIS PROTEIN FOL1"/>
    <property type="match status" value="1"/>
</dbReference>
<comment type="catalytic activity">
    <reaction evidence="1">
        <text>(7,8-dihydropterin-6-yl)methyl diphosphate + 4-aminobenzoate = 7,8-dihydropteroate + diphosphate</text>
        <dbReference type="Rhea" id="RHEA:19949"/>
        <dbReference type="ChEBI" id="CHEBI:17836"/>
        <dbReference type="ChEBI" id="CHEBI:17839"/>
        <dbReference type="ChEBI" id="CHEBI:33019"/>
        <dbReference type="ChEBI" id="CHEBI:72950"/>
        <dbReference type="EC" id="2.5.1.15"/>
    </reaction>
</comment>
<dbReference type="EMBL" id="JADJUC010000030">
    <property type="protein sequence ID" value="MBK8525402.1"/>
    <property type="molecule type" value="Genomic_DNA"/>
</dbReference>
<feature type="domain" description="Pterin-binding" evidence="9">
    <location>
        <begin position="19"/>
        <end position="270"/>
    </location>
</feature>
<evidence type="ECO:0000256" key="2">
    <source>
        <dbReference type="ARBA" id="ARBA00001946"/>
    </source>
</evidence>
<keyword evidence="5 10" id="KW-0808">Transferase</keyword>
<reference evidence="10" key="1">
    <citation type="submission" date="2020-10" db="EMBL/GenBank/DDBJ databases">
        <title>Connecting structure to function with the recovery of over 1000 high-quality activated sludge metagenome-assembled genomes encoding full-length rRNA genes using long-read sequencing.</title>
        <authorList>
            <person name="Singleton C.M."/>
            <person name="Petriglieri F."/>
            <person name="Kristensen J.M."/>
            <person name="Kirkegaard R.H."/>
            <person name="Michaelsen T.Y."/>
            <person name="Andersen M.H."/>
            <person name="Karst S.M."/>
            <person name="Dueholm M.S."/>
            <person name="Nielsen P.H."/>
            <person name="Albertsen M."/>
        </authorList>
    </citation>
    <scope>NUCLEOTIDE SEQUENCE</scope>
    <source>
        <strain evidence="10">Hirt_18-Q3-R61-65_BATAC.395</strain>
    </source>
</reference>
<sequence length="279" mass="29149">MLLPMKLHCGKFELPLDRPLVMGIVNLTPDSFSGDGLGASAERAIAHAQAQIAAGADLLDLGAESSRPGAIPTSLEDELRRLLPVLEALSDCGLPISVDTYKPEVMRAALAAGASMINDIYGLRMPGALEAVASSDCAVCLMHMQGEPLTMQQQPVYADVVAEVGAFLRERVAAAQVAGVARERLVLDPGFCFGKTLAHNLSLLKHLPELAIDGLPLLAGLSRKSMLGHVTGREVGDRLAGSLAAALMALEGGARILRVHDVAATRDALAVWSATHAAA</sequence>
<accession>A0A9D7PT90</accession>
<evidence type="ECO:0000256" key="7">
    <source>
        <dbReference type="ARBA" id="ARBA00022842"/>
    </source>
</evidence>
<dbReference type="GO" id="GO:0046656">
    <property type="term" value="P:folic acid biosynthetic process"/>
    <property type="evidence" value="ECO:0007669"/>
    <property type="project" value="UniProtKB-KW"/>
</dbReference>
<proteinExistence type="predicted"/>
<organism evidence="10 11">
    <name type="scientific">Candidatus Proximibacter danicus</name>
    <dbReference type="NCBI Taxonomy" id="2954365"/>
    <lineage>
        <taxon>Bacteria</taxon>
        <taxon>Pseudomonadati</taxon>
        <taxon>Pseudomonadota</taxon>
        <taxon>Betaproteobacteria</taxon>
        <taxon>Candidatus Proximibacter</taxon>
    </lineage>
</organism>
<protein>
    <recommendedName>
        <fullName evidence="4">dihydropteroate synthase</fullName>
        <ecNumber evidence="4">2.5.1.15</ecNumber>
    </recommendedName>
</protein>
<dbReference type="GO" id="GO:0005829">
    <property type="term" value="C:cytosol"/>
    <property type="evidence" value="ECO:0007669"/>
    <property type="project" value="TreeGrafter"/>
</dbReference>
<dbReference type="PROSITE" id="PS50972">
    <property type="entry name" value="PTERIN_BINDING"/>
    <property type="match status" value="1"/>
</dbReference>
<keyword evidence="6" id="KW-0479">Metal-binding</keyword>
<dbReference type="InterPro" id="IPR011005">
    <property type="entry name" value="Dihydropteroate_synth-like_sf"/>
</dbReference>
<comment type="pathway">
    <text evidence="3">Cofactor biosynthesis; tetrahydrofolate biosynthesis; 7,8-dihydrofolate from 2-amino-4-hydroxy-6-hydroxymethyl-7,8-dihydropteridine diphosphate and 4-aminobenzoate: step 1/2.</text>
</comment>
<evidence type="ECO:0000256" key="3">
    <source>
        <dbReference type="ARBA" id="ARBA00004763"/>
    </source>
</evidence>
<dbReference type="PANTHER" id="PTHR20941">
    <property type="entry name" value="FOLATE SYNTHESIS PROTEINS"/>
    <property type="match status" value="1"/>
</dbReference>
<evidence type="ECO:0000256" key="1">
    <source>
        <dbReference type="ARBA" id="ARBA00000012"/>
    </source>
</evidence>
<dbReference type="Pfam" id="PF00809">
    <property type="entry name" value="Pterin_bind"/>
    <property type="match status" value="1"/>
</dbReference>
<dbReference type="SUPFAM" id="SSF51717">
    <property type="entry name" value="Dihydropteroate synthetase-like"/>
    <property type="match status" value="1"/>
</dbReference>
<evidence type="ECO:0000256" key="6">
    <source>
        <dbReference type="ARBA" id="ARBA00022723"/>
    </source>
</evidence>
<dbReference type="GO" id="GO:0046872">
    <property type="term" value="F:metal ion binding"/>
    <property type="evidence" value="ECO:0007669"/>
    <property type="project" value="UniProtKB-KW"/>
</dbReference>
<gene>
    <name evidence="10" type="primary">folP</name>
    <name evidence="10" type="ORF">IPL58_16015</name>
</gene>
<dbReference type="AlphaFoldDB" id="A0A9D7PT90"/>
<dbReference type="Proteomes" id="UP000886689">
    <property type="component" value="Unassembled WGS sequence"/>
</dbReference>
<dbReference type="GO" id="GO:0004156">
    <property type="term" value="F:dihydropteroate synthase activity"/>
    <property type="evidence" value="ECO:0007669"/>
    <property type="project" value="UniProtKB-EC"/>
</dbReference>
<evidence type="ECO:0000313" key="11">
    <source>
        <dbReference type="Proteomes" id="UP000886689"/>
    </source>
</evidence>
<evidence type="ECO:0000256" key="5">
    <source>
        <dbReference type="ARBA" id="ARBA00022679"/>
    </source>
</evidence>
<dbReference type="CDD" id="cd00739">
    <property type="entry name" value="DHPS"/>
    <property type="match status" value="1"/>
</dbReference>
<evidence type="ECO:0000259" key="9">
    <source>
        <dbReference type="PROSITE" id="PS50972"/>
    </source>
</evidence>
<dbReference type="InterPro" id="IPR006390">
    <property type="entry name" value="DHP_synth_dom"/>
</dbReference>
<comment type="caution">
    <text evidence="10">The sequence shown here is derived from an EMBL/GenBank/DDBJ whole genome shotgun (WGS) entry which is preliminary data.</text>
</comment>
<evidence type="ECO:0000313" key="10">
    <source>
        <dbReference type="EMBL" id="MBK8525402.1"/>
    </source>
</evidence>
<dbReference type="GO" id="GO:0046654">
    <property type="term" value="P:tetrahydrofolate biosynthetic process"/>
    <property type="evidence" value="ECO:0007669"/>
    <property type="project" value="TreeGrafter"/>
</dbReference>
<dbReference type="Gene3D" id="3.20.20.20">
    <property type="entry name" value="Dihydropteroate synthase-like"/>
    <property type="match status" value="1"/>
</dbReference>
<keyword evidence="7" id="KW-0460">Magnesium</keyword>
<name>A0A9D7PT90_9PROT</name>
<dbReference type="NCBIfam" id="TIGR01496">
    <property type="entry name" value="DHPS"/>
    <property type="match status" value="1"/>
</dbReference>
<dbReference type="EC" id="2.5.1.15" evidence="4"/>